<gene>
    <name evidence="2" type="ordered locus">LLO_2591</name>
</gene>
<proteinExistence type="predicted"/>
<feature type="signal peptide" evidence="1">
    <location>
        <begin position="1"/>
        <end position="27"/>
    </location>
</feature>
<protein>
    <submittedName>
        <fullName evidence="2">Glycine-rich protein</fullName>
    </submittedName>
</protein>
<evidence type="ECO:0000256" key="1">
    <source>
        <dbReference type="SAM" id="SignalP"/>
    </source>
</evidence>
<organism evidence="2 3">
    <name type="scientific">Legionella longbeachae serogroup 1 (strain NSW150)</name>
    <dbReference type="NCBI Taxonomy" id="661367"/>
    <lineage>
        <taxon>Bacteria</taxon>
        <taxon>Pseudomonadati</taxon>
        <taxon>Pseudomonadota</taxon>
        <taxon>Gammaproteobacteria</taxon>
        <taxon>Legionellales</taxon>
        <taxon>Legionellaceae</taxon>
        <taxon>Legionella</taxon>
    </lineage>
</organism>
<dbReference type="GeneID" id="40926787"/>
<reference evidence="2 3" key="1">
    <citation type="journal article" date="2010" name="PLoS Genet.">
        <title>Analysis of the Legionella longbeachae genome and transcriptome uncovers unique strategies to cause Legionnaires' disease.</title>
        <authorList>
            <person name="Cazalet C."/>
            <person name="Gomez-Valero L."/>
            <person name="Rusniok C."/>
            <person name="Lomma M."/>
            <person name="Dervins-Ravault D."/>
            <person name="Newton H."/>
            <person name="Sansom F."/>
            <person name="Jarraud S."/>
            <person name="Zidane N."/>
            <person name="Ma L."/>
            <person name="Bouchier C."/>
            <person name="Etienne J."/>
            <person name="Hartland E."/>
            <person name="Buchrieser C."/>
        </authorList>
    </citation>
    <scope>NUCLEOTIDE SEQUENCE [LARGE SCALE GENOMIC DNA]</scope>
    <source>
        <strain evidence="2 3">NSW150</strain>
    </source>
</reference>
<dbReference type="eggNOG" id="ENOG5030ZE1">
    <property type="taxonomic scope" value="Bacteria"/>
</dbReference>
<dbReference type="KEGG" id="llo:LLO_2591"/>
<sequence length="107" mass="11653">MSRNIMKRIICVAVFALGMICAGTSLAWYGGYHGGYYHGGGWHGGYYGGYHGGYYGYHGGYYHGGGWGWGGTGVVIGVPGYYYAPPACQTIRVCNAYGHCWYQDSCY</sequence>
<accession>D3HKP9</accession>
<evidence type="ECO:0000313" key="3">
    <source>
        <dbReference type="Proteomes" id="UP000001060"/>
    </source>
</evidence>
<dbReference type="RefSeq" id="WP_003635583.1">
    <property type="nucleotide sequence ID" value="NC_013861.1"/>
</dbReference>
<evidence type="ECO:0000313" key="2">
    <source>
        <dbReference type="EMBL" id="CBJ13015.1"/>
    </source>
</evidence>
<dbReference type="Proteomes" id="UP000001060">
    <property type="component" value="Chromosome"/>
</dbReference>
<dbReference type="STRING" id="661367.LLO_2591"/>
<dbReference type="AlphaFoldDB" id="D3HKP9"/>
<keyword evidence="3" id="KW-1185">Reference proteome</keyword>
<name>D3HKP9_LEGLN</name>
<dbReference type="HOGENOM" id="CLU_2276106_0_0_6"/>
<feature type="chain" id="PRO_5003045151" evidence="1">
    <location>
        <begin position="28"/>
        <end position="107"/>
    </location>
</feature>
<dbReference type="EMBL" id="FN650140">
    <property type="protein sequence ID" value="CBJ13015.1"/>
    <property type="molecule type" value="Genomic_DNA"/>
</dbReference>
<keyword evidence="1" id="KW-0732">Signal</keyword>
<dbReference type="OrthoDB" id="5639062at2"/>